<organism evidence="1 2">
    <name type="scientific">Coniosporium tulheliwenetii</name>
    <dbReference type="NCBI Taxonomy" id="3383036"/>
    <lineage>
        <taxon>Eukaryota</taxon>
        <taxon>Fungi</taxon>
        <taxon>Dikarya</taxon>
        <taxon>Ascomycota</taxon>
        <taxon>Pezizomycotina</taxon>
        <taxon>Dothideomycetes</taxon>
        <taxon>Dothideomycetes incertae sedis</taxon>
        <taxon>Coniosporium</taxon>
    </lineage>
</organism>
<name>A0ACC2Z694_9PEZI</name>
<evidence type="ECO:0000313" key="2">
    <source>
        <dbReference type="Proteomes" id="UP001172680"/>
    </source>
</evidence>
<sequence length="221" mass="25135">MPDITLYFLQASRCIRTAWLLEELGLDYNVKFWDRENNRAPQEAKVASGNPLGKFPTIKDGDLTIHESGAITEYLCENYDKSHRLIPTSQPHRIRVQQWLHAAEATFLLHALAITYVRWNAPKNVHESGDVETMEKGMSANVQNDLNWLESELEKGEGRFLVGNEVTAADVMMMFSVDFILARGLGTKGCDDKWPKTREWLGVCKETVAYRRAVGKTGYKL</sequence>
<proteinExistence type="predicted"/>
<gene>
    <name evidence="1" type="ORF">H2199_004605</name>
</gene>
<reference evidence="1" key="1">
    <citation type="submission" date="2022-10" db="EMBL/GenBank/DDBJ databases">
        <title>Culturing micro-colonial fungi from biological soil crusts in the Mojave desert and describing Neophaeococcomyces mojavensis, and introducing the new genera and species Taxawa tesnikishii.</title>
        <authorList>
            <person name="Kurbessoian T."/>
            <person name="Stajich J.E."/>
        </authorList>
    </citation>
    <scope>NUCLEOTIDE SEQUENCE</scope>
    <source>
        <strain evidence="1">JES_115</strain>
    </source>
</reference>
<accession>A0ACC2Z694</accession>
<keyword evidence="2" id="KW-1185">Reference proteome</keyword>
<evidence type="ECO:0000313" key="1">
    <source>
        <dbReference type="EMBL" id="KAJ9643082.1"/>
    </source>
</evidence>
<dbReference type="EMBL" id="JAPDRP010000012">
    <property type="protein sequence ID" value="KAJ9643082.1"/>
    <property type="molecule type" value="Genomic_DNA"/>
</dbReference>
<dbReference type="Proteomes" id="UP001172680">
    <property type="component" value="Unassembled WGS sequence"/>
</dbReference>
<protein>
    <submittedName>
        <fullName evidence="1">Uncharacterized protein</fullName>
    </submittedName>
</protein>
<comment type="caution">
    <text evidence="1">The sequence shown here is derived from an EMBL/GenBank/DDBJ whole genome shotgun (WGS) entry which is preliminary data.</text>
</comment>